<evidence type="ECO:0000256" key="1">
    <source>
        <dbReference type="SAM" id="MobiDB-lite"/>
    </source>
</evidence>
<comment type="caution">
    <text evidence="2">The sequence shown here is derived from an EMBL/GenBank/DDBJ whole genome shotgun (WGS) entry which is preliminary data.</text>
</comment>
<feature type="compositionally biased region" description="Polar residues" evidence="1">
    <location>
        <begin position="1"/>
        <end position="16"/>
    </location>
</feature>
<organism evidence="2 3">
    <name type="scientific">Yinghuangia soli</name>
    <dbReference type="NCBI Taxonomy" id="2908204"/>
    <lineage>
        <taxon>Bacteria</taxon>
        <taxon>Bacillati</taxon>
        <taxon>Actinomycetota</taxon>
        <taxon>Actinomycetes</taxon>
        <taxon>Kitasatosporales</taxon>
        <taxon>Streptomycetaceae</taxon>
        <taxon>Yinghuangia</taxon>
    </lineage>
</organism>
<protein>
    <submittedName>
        <fullName evidence="2">Class I SAM-dependent methyltransferase</fullName>
    </submittedName>
</protein>
<evidence type="ECO:0000313" key="2">
    <source>
        <dbReference type="EMBL" id="MCF2529264.1"/>
    </source>
</evidence>
<gene>
    <name evidence="2" type="ORF">LZ495_18885</name>
</gene>
<evidence type="ECO:0000313" key="3">
    <source>
        <dbReference type="Proteomes" id="UP001165378"/>
    </source>
</evidence>
<dbReference type="Pfam" id="PF13578">
    <property type="entry name" value="Methyltransf_24"/>
    <property type="match status" value="1"/>
</dbReference>
<dbReference type="EMBL" id="JAKFHA010000010">
    <property type="protein sequence ID" value="MCF2529264.1"/>
    <property type="molecule type" value="Genomic_DNA"/>
</dbReference>
<accession>A0AA41Q0E2</accession>
<keyword evidence="3" id="KW-1185">Reference proteome</keyword>
<keyword evidence="2" id="KW-0489">Methyltransferase</keyword>
<proteinExistence type="predicted"/>
<sequence>MTDPQATARPNPSENRTAMPDNTARRKPSLRTAAKAGAVTLNKALSHLGVLVSPRHYYASAPDLRALAGTRAVWAPASELPGIDVDLDAQATWLRDTCTPFAAEYEGGRAYQEAAHLGPGYGFVEAQALHGILRALRPRRYLEVGSGVSTRLALAALDRNAADGHPGAVTCVEPYPHAWLAADPRVDLHRAPVQTVGTDPFTALEAGDVLFVDSSHVVKAGSDVNFLVLEVFPRLAPGVVVHVHDIYLPYDYQRDLLDTPFHWAETSLVRAYLTHNHRVRILACLSHLHYARPADLGKIFPDYVPQPGRDGLRLRPDAAGHFPSSLWFVTR</sequence>
<dbReference type="SUPFAM" id="SSF53335">
    <property type="entry name" value="S-adenosyl-L-methionine-dependent methyltransferases"/>
    <property type="match status" value="1"/>
</dbReference>
<dbReference type="AlphaFoldDB" id="A0AA41Q0E2"/>
<reference evidence="2" key="1">
    <citation type="submission" date="2022-01" db="EMBL/GenBank/DDBJ databases">
        <title>Genome-Based Taxonomic Classification of the Phylum Actinobacteria.</title>
        <authorList>
            <person name="Gao Y."/>
        </authorList>
    </citation>
    <scope>NUCLEOTIDE SEQUENCE</scope>
    <source>
        <strain evidence="2">KLBMP 8922</strain>
    </source>
</reference>
<keyword evidence="2" id="KW-0808">Transferase</keyword>
<dbReference type="GO" id="GO:0032259">
    <property type="term" value="P:methylation"/>
    <property type="evidence" value="ECO:0007669"/>
    <property type="project" value="UniProtKB-KW"/>
</dbReference>
<dbReference type="Proteomes" id="UP001165378">
    <property type="component" value="Unassembled WGS sequence"/>
</dbReference>
<name>A0AA41Q0E2_9ACTN</name>
<feature type="region of interest" description="Disordered" evidence="1">
    <location>
        <begin position="1"/>
        <end position="29"/>
    </location>
</feature>
<dbReference type="RefSeq" id="WP_235053491.1">
    <property type="nucleotide sequence ID" value="NZ_JAKFHA010000010.1"/>
</dbReference>
<dbReference type="GO" id="GO:0008168">
    <property type="term" value="F:methyltransferase activity"/>
    <property type="evidence" value="ECO:0007669"/>
    <property type="project" value="UniProtKB-KW"/>
</dbReference>
<dbReference type="InterPro" id="IPR029063">
    <property type="entry name" value="SAM-dependent_MTases_sf"/>
</dbReference>
<dbReference type="Gene3D" id="3.40.50.150">
    <property type="entry name" value="Vaccinia Virus protein VP39"/>
    <property type="match status" value="1"/>
</dbReference>